<evidence type="ECO:0000313" key="4">
    <source>
        <dbReference type="Proteomes" id="UP000243525"/>
    </source>
</evidence>
<organism evidence="3 4">
    <name type="scientific">Mangrovibacterium marinum</name>
    <dbReference type="NCBI Taxonomy" id="1639118"/>
    <lineage>
        <taxon>Bacteria</taxon>
        <taxon>Pseudomonadati</taxon>
        <taxon>Bacteroidota</taxon>
        <taxon>Bacteroidia</taxon>
        <taxon>Marinilabiliales</taxon>
        <taxon>Prolixibacteraceae</taxon>
        <taxon>Mangrovibacterium</taxon>
    </lineage>
</organism>
<reference evidence="3 4" key="1">
    <citation type="submission" date="2018-04" db="EMBL/GenBank/DDBJ databases">
        <title>Genomic Encyclopedia of Archaeal and Bacterial Type Strains, Phase II (KMG-II): from individual species to whole genera.</title>
        <authorList>
            <person name="Goeker M."/>
        </authorList>
    </citation>
    <scope>NUCLEOTIDE SEQUENCE [LARGE SCALE GENOMIC DNA]</scope>
    <source>
        <strain evidence="3 4">DSM 28823</strain>
    </source>
</reference>
<keyword evidence="4" id="KW-1185">Reference proteome</keyword>
<dbReference type="EMBL" id="QAAD01000019">
    <property type="protein sequence ID" value="PTN07300.1"/>
    <property type="molecule type" value="Genomic_DNA"/>
</dbReference>
<dbReference type="AlphaFoldDB" id="A0A2T5BYJ7"/>
<evidence type="ECO:0000259" key="2">
    <source>
        <dbReference type="Pfam" id="PF12439"/>
    </source>
</evidence>
<gene>
    <name evidence="3" type="ORF">C8N47_11913</name>
</gene>
<feature type="domain" description="Glycogen debranching enzyme bacterial and archaeal type N-terminal" evidence="2">
    <location>
        <begin position="20"/>
        <end position="240"/>
    </location>
</feature>
<dbReference type="Pfam" id="PF06202">
    <property type="entry name" value="GDE_C"/>
    <property type="match status" value="1"/>
</dbReference>
<feature type="domain" description="Glycogen debranching enzyme C-terminal" evidence="1">
    <location>
        <begin position="278"/>
        <end position="638"/>
    </location>
</feature>
<evidence type="ECO:0000259" key="1">
    <source>
        <dbReference type="Pfam" id="PF06202"/>
    </source>
</evidence>
<dbReference type="GO" id="GO:0004135">
    <property type="term" value="F:amylo-alpha-1,6-glucosidase activity"/>
    <property type="evidence" value="ECO:0007669"/>
    <property type="project" value="InterPro"/>
</dbReference>
<dbReference type="InterPro" id="IPR012341">
    <property type="entry name" value="6hp_glycosidase-like_sf"/>
</dbReference>
<comment type="caution">
    <text evidence="3">The sequence shown here is derived from an EMBL/GenBank/DDBJ whole genome shotgun (WGS) entry which is preliminary data.</text>
</comment>
<dbReference type="GO" id="GO:0005980">
    <property type="term" value="P:glycogen catabolic process"/>
    <property type="evidence" value="ECO:0007669"/>
    <property type="project" value="InterPro"/>
</dbReference>
<evidence type="ECO:0000313" key="3">
    <source>
        <dbReference type="EMBL" id="PTN07300.1"/>
    </source>
</evidence>
<dbReference type="RefSeq" id="WP_107823367.1">
    <property type="nucleotide sequence ID" value="NZ_OY782574.1"/>
</dbReference>
<dbReference type="Pfam" id="PF12439">
    <property type="entry name" value="GDE_N"/>
    <property type="match status" value="1"/>
</dbReference>
<dbReference type="InterPro" id="IPR008928">
    <property type="entry name" value="6-hairpin_glycosidase_sf"/>
</dbReference>
<dbReference type="InterPro" id="IPR024742">
    <property type="entry name" value="Glycogen_debranch_N"/>
</dbReference>
<accession>A0A2T5BYJ7</accession>
<sequence>MSYLKFDKTKLVNLEYSLNREVIRSNRSGSYMSTTIAGCNTRKYHGILISPIEGLAGDKHLLLASLDETVIQHGAEFNLGIHKYEGDHYEPKGHKYIRDFDAEYVPKTTWRVGGVVLTKERLLVENEEQALIRYTLVEANSPTTLRLKPFLAFRSIHELSKANMYADTKYIPVDKGIKMKLYEGYPFLNMQLSKQADFVPVPHWYNRIEYQKERERGFDCQEDLYVPGYFEFAIKKGESIIFSASTNAVKPGSLKAKFTKESSKRVPRTSFLNCLKNSAQQFIVRDKNEVDIIAGFPWYTGVTRQTFVALPGLTLSFDDPETFEQVIDTQLKGLKNGLFPKFTGRPEDGSASLDVSLWFFWAVQQLCRYKKCGSSIWLKYGQQMTDILNAYKNGTDYGIRMYPNGLVGSDRTDLPLSWMDSVVDGEPVVKRLSMPVEVNALWYNAVCFALELAEVAHDSTFIEQWAPMPALIAKSFTEAFWSDEEAYLADSVNSTDKDWTVRPNMVIAAAMEYSPLDREKQKCVLSVAKQQLLTPRGLRSLSPESPDYEGIVTGSVVQRNRVIYQGAAWPWLVQFFAEAYLNVHKRGGIHVLKRMLEDFEGDMTEHCIGSISEMYNGNPPHLAKGAVSQAWSVASVTRSIGLLVDFNA</sequence>
<dbReference type="Gene3D" id="1.50.10.10">
    <property type="match status" value="1"/>
</dbReference>
<dbReference type="GO" id="GO:0004134">
    <property type="term" value="F:4-alpha-glucanotransferase activity"/>
    <property type="evidence" value="ECO:0007669"/>
    <property type="project" value="InterPro"/>
</dbReference>
<proteinExistence type="predicted"/>
<dbReference type="InterPro" id="IPR032790">
    <property type="entry name" value="GDE_C"/>
</dbReference>
<dbReference type="Proteomes" id="UP000243525">
    <property type="component" value="Unassembled WGS sequence"/>
</dbReference>
<name>A0A2T5BYJ7_9BACT</name>
<dbReference type="PANTHER" id="PTHR10569:SF2">
    <property type="entry name" value="GLYCOGEN DEBRANCHING ENZYME"/>
    <property type="match status" value="1"/>
</dbReference>
<dbReference type="SUPFAM" id="SSF48208">
    <property type="entry name" value="Six-hairpin glycosidases"/>
    <property type="match status" value="1"/>
</dbReference>
<dbReference type="PANTHER" id="PTHR10569">
    <property type="entry name" value="GLYCOGEN DEBRANCHING ENZYME"/>
    <property type="match status" value="1"/>
</dbReference>
<protein>
    <submittedName>
        <fullName evidence="3">Putative glycogen debranching enzyme</fullName>
    </submittedName>
</protein>
<dbReference type="OrthoDB" id="9761875at2"/>
<dbReference type="InterPro" id="IPR010401">
    <property type="entry name" value="AGL/Gdb1"/>
</dbReference>